<gene>
    <name evidence="2" type="ORF">APD94_09210</name>
    <name evidence="3" type="ORF">BCZ21_15575</name>
    <name evidence="4" type="ORF">D4U23_15750</name>
</gene>
<organism evidence="2 6">
    <name type="scientific">Listeria monocytogenes</name>
    <dbReference type="NCBI Taxonomy" id="1639"/>
    <lineage>
        <taxon>Bacteria</taxon>
        <taxon>Bacillati</taxon>
        <taxon>Bacillota</taxon>
        <taxon>Bacilli</taxon>
        <taxon>Bacillales</taxon>
        <taxon>Listeriaceae</taxon>
        <taxon>Listeria</taxon>
    </lineage>
</organism>
<proteinExistence type="predicted"/>
<evidence type="ECO:0000256" key="1">
    <source>
        <dbReference type="SAM" id="MobiDB-lite"/>
    </source>
</evidence>
<feature type="compositionally biased region" description="Basic and acidic residues" evidence="1">
    <location>
        <begin position="20"/>
        <end position="59"/>
    </location>
</feature>
<protein>
    <submittedName>
        <fullName evidence="2">Scaffolding protein</fullName>
    </submittedName>
</protein>
<evidence type="ECO:0000313" key="3">
    <source>
        <dbReference type="EMBL" id="EAG2088655.1"/>
    </source>
</evidence>
<dbReference type="Proteomes" id="UP000566597">
    <property type="component" value="Unassembled WGS sequence"/>
</dbReference>
<reference evidence="5 6" key="1">
    <citation type="submission" date="2018-06" db="EMBL/GenBank/DDBJ databases">
        <authorList>
            <consortium name="GenomeTrakr: Next Generation Sequencing Network for Food Pathogen Tracability"/>
        </authorList>
    </citation>
    <scope>NUCLEOTIDE SEQUENCE [LARGE SCALE GENOMIC DNA]</scope>
    <source>
        <strain evidence="3 5">FLAG-54356</strain>
        <strain evidence="2 6">FLAG-78586</strain>
    </source>
</reference>
<name>A0A473Q225_LISMN</name>
<evidence type="ECO:0000313" key="5">
    <source>
        <dbReference type="Proteomes" id="UP000337746"/>
    </source>
</evidence>
<dbReference type="RefSeq" id="WP_003722541.1">
    <property type="nucleotide sequence ID" value="NZ_CP030808.1"/>
</dbReference>
<evidence type="ECO:0000313" key="7">
    <source>
        <dbReference type="Proteomes" id="UP000566597"/>
    </source>
</evidence>
<feature type="region of interest" description="Disordered" evidence="1">
    <location>
        <begin position="20"/>
        <end position="66"/>
    </location>
</feature>
<dbReference type="Proteomes" id="UP000337746">
    <property type="component" value="Unassembled WGS sequence"/>
</dbReference>
<dbReference type="Pfam" id="PF06810">
    <property type="entry name" value="Phage_scaffold"/>
    <property type="match status" value="1"/>
</dbReference>
<dbReference type="EMBL" id="AABEVT010000016">
    <property type="protein sequence ID" value="EAH0253834.1"/>
    <property type="molecule type" value="Genomic_DNA"/>
</dbReference>
<accession>A0A473Q225</accession>
<dbReference type="AlphaFoldDB" id="A0A473Q225"/>
<dbReference type="Proteomes" id="UP000355989">
    <property type="component" value="Unassembled WGS sequence"/>
</dbReference>
<evidence type="ECO:0000313" key="2">
    <source>
        <dbReference type="EMBL" id="EAE1096135.1"/>
    </source>
</evidence>
<reference evidence="4 7" key="2">
    <citation type="submission" date="2019-04" db="EMBL/GenBank/DDBJ databases">
        <authorList>
            <person name="Ashton P.M."/>
            <person name="Dallman T."/>
            <person name="Nair S."/>
            <person name="De Pinna E."/>
            <person name="Peters T."/>
            <person name="Grant K."/>
        </authorList>
    </citation>
    <scope>NUCLEOTIDE SEQUENCE [LARGE SCALE GENOMIC DNA]</scope>
    <source>
        <strain evidence="4 7">406731</strain>
    </source>
</reference>
<evidence type="ECO:0000313" key="4">
    <source>
        <dbReference type="EMBL" id="EAH0253834.1"/>
    </source>
</evidence>
<evidence type="ECO:0000313" key="6">
    <source>
        <dbReference type="Proteomes" id="UP000355989"/>
    </source>
</evidence>
<dbReference type="EMBL" id="AAAQOE010000002">
    <property type="protein sequence ID" value="EAE1096135.1"/>
    <property type="molecule type" value="Genomic_DNA"/>
</dbReference>
<comment type="caution">
    <text evidence="2">The sequence shown here is derived from an EMBL/GenBank/DDBJ whole genome shotgun (WGS) entry which is preliminary data.</text>
</comment>
<dbReference type="InterPro" id="IPR009636">
    <property type="entry name" value="SCAF"/>
</dbReference>
<sequence>MERDFLKELGLEKETIDSIMAEHGKSIQNEKDKVTSAEAERDGLKSQLAQRDDDIEALKTDSGTSKSLKTQLETLQDNYETLKKDSEAKLVETRKGAALDLALANAKARNPKAVKALLDNDKLELTDEGLKGLDEQLGALQESDAYLFGQESENVAPKWGINGNQINNNHTSKSLADYSYQELADLKASDPAAFESITK</sequence>
<dbReference type="EMBL" id="AABAWE010000013">
    <property type="protein sequence ID" value="EAG2088655.1"/>
    <property type="molecule type" value="Genomic_DNA"/>
</dbReference>